<dbReference type="FunFam" id="3.40.30.10:FF:000001">
    <property type="entry name" value="Thioredoxin"/>
    <property type="match status" value="1"/>
</dbReference>
<dbReference type="Pfam" id="PF00085">
    <property type="entry name" value="Thioredoxin"/>
    <property type="match status" value="1"/>
</dbReference>
<dbReference type="NCBIfam" id="TIGR01068">
    <property type="entry name" value="thioredoxin"/>
    <property type="match status" value="1"/>
</dbReference>
<dbReference type="PROSITE" id="PS51352">
    <property type="entry name" value="THIOREDOXIN_2"/>
    <property type="match status" value="1"/>
</dbReference>
<keyword evidence="5 10" id="KW-1015">Disulfide bond</keyword>
<dbReference type="InterPro" id="IPR036249">
    <property type="entry name" value="Thioredoxin-like_sf"/>
</dbReference>
<dbReference type="CDD" id="cd02947">
    <property type="entry name" value="TRX_family"/>
    <property type="match status" value="1"/>
</dbReference>
<evidence type="ECO:0000256" key="6">
    <source>
        <dbReference type="ARBA" id="ARBA00023284"/>
    </source>
</evidence>
<evidence type="ECO:0000256" key="5">
    <source>
        <dbReference type="ARBA" id="ARBA00023157"/>
    </source>
</evidence>
<dbReference type="GO" id="GO:0045454">
    <property type="term" value="P:cell redox homeostasis"/>
    <property type="evidence" value="ECO:0007669"/>
    <property type="project" value="TreeGrafter"/>
</dbReference>
<evidence type="ECO:0000256" key="3">
    <source>
        <dbReference type="ARBA" id="ARBA00022448"/>
    </source>
</evidence>
<keyword evidence="6 10" id="KW-0676">Redox-active center</keyword>
<keyword evidence="4" id="KW-0249">Electron transport</keyword>
<dbReference type="AlphaFoldDB" id="A0A0M2NKI6"/>
<keyword evidence="13" id="KW-1185">Reference proteome</keyword>
<dbReference type="GO" id="GO:0015035">
    <property type="term" value="F:protein-disulfide reductase activity"/>
    <property type="evidence" value="ECO:0007669"/>
    <property type="project" value="UniProtKB-UniRule"/>
</dbReference>
<feature type="site" description="Contributes to redox potential value" evidence="9">
    <location>
        <position position="32"/>
    </location>
</feature>
<proteinExistence type="inferred from homology"/>
<dbReference type="RefSeq" id="WP_046443558.1">
    <property type="nucleotide sequence ID" value="NZ_CAUERS010000191.1"/>
</dbReference>
<dbReference type="GO" id="GO:0005829">
    <property type="term" value="C:cytosol"/>
    <property type="evidence" value="ECO:0007669"/>
    <property type="project" value="TreeGrafter"/>
</dbReference>
<protein>
    <recommendedName>
        <fullName evidence="2 7">Thioredoxin</fullName>
    </recommendedName>
</protein>
<accession>A0A0M2NKI6</accession>
<dbReference type="InterPro" id="IPR013766">
    <property type="entry name" value="Thioredoxin_domain"/>
</dbReference>
<dbReference type="PRINTS" id="PR00421">
    <property type="entry name" value="THIOREDOXIN"/>
</dbReference>
<dbReference type="PROSITE" id="PS00194">
    <property type="entry name" value="THIOREDOXIN_1"/>
    <property type="match status" value="1"/>
</dbReference>
<evidence type="ECO:0000256" key="1">
    <source>
        <dbReference type="ARBA" id="ARBA00008987"/>
    </source>
</evidence>
<evidence type="ECO:0000256" key="9">
    <source>
        <dbReference type="PIRSR" id="PIRSR000077-1"/>
    </source>
</evidence>
<dbReference type="SUPFAM" id="SSF52833">
    <property type="entry name" value="Thioredoxin-like"/>
    <property type="match status" value="1"/>
</dbReference>
<dbReference type="OrthoDB" id="9790390at2"/>
<dbReference type="InterPro" id="IPR017937">
    <property type="entry name" value="Thioredoxin_CS"/>
</dbReference>
<dbReference type="STRING" id="270498.CHK_1686"/>
<reference evidence="12 13" key="1">
    <citation type="submission" date="2015-04" db="EMBL/GenBank/DDBJ databases">
        <title>Draft genome sequence of bacteremic isolate Catabacter hongkongensis type strain HKU16T.</title>
        <authorList>
            <person name="Lau S.K."/>
            <person name="Teng J.L."/>
            <person name="Huang Y."/>
            <person name="Curreem S.O."/>
            <person name="Tsui S.K."/>
            <person name="Woo P.C."/>
        </authorList>
    </citation>
    <scope>NUCLEOTIDE SEQUENCE [LARGE SCALE GENOMIC DNA]</scope>
    <source>
        <strain evidence="12 13">HKU16</strain>
    </source>
</reference>
<sequence length="105" mass="11633">MSIKHINEAQFDAEVLQDKGLVLVDFYADWCGPCQMLGPIMEEVSDALGDKIKIVKVNVDEAQSIAQQYGVMSIPTVYLFDAGSKMSKFVGVKSKEEIIDFIENA</sequence>
<feature type="active site" description="Nucleophile" evidence="9">
    <location>
        <position position="31"/>
    </location>
</feature>
<dbReference type="EMBL" id="LAYJ01000101">
    <property type="protein sequence ID" value="KKI50760.1"/>
    <property type="molecule type" value="Genomic_DNA"/>
</dbReference>
<comment type="caution">
    <text evidence="12">The sequence shown here is derived from an EMBL/GenBank/DDBJ whole genome shotgun (WGS) entry which is preliminary data.</text>
</comment>
<evidence type="ECO:0000259" key="11">
    <source>
        <dbReference type="PROSITE" id="PS51352"/>
    </source>
</evidence>
<feature type="site" description="Contributes to redox potential value" evidence="9">
    <location>
        <position position="33"/>
    </location>
</feature>
<dbReference type="PATRIC" id="fig|270498.16.peg.2750"/>
<dbReference type="PIRSF" id="PIRSF000077">
    <property type="entry name" value="Thioredoxin"/>
    <property type="match status" value="1"/>
</dbReference>
<evidence type="ECO:0000256" key="4">
    <source>
        <dbReference type="ARBA" id="ARBA00022982"/>
    </source>
</evidence>
<gene>
    <name evidence="12" type="ORF">CHK_1686</name>
</gene>
<evidence type="ECO:0000313" key="12">
    <source>
        <dbReference type="EMBL" id="KKI50760.1"/>
    </source>
</evidence>
<dbReference type="Gene3D" id="3.40.30.10">
    <property type="entry name" value="Glutaredoxin"/>
    <property type="match status" value="1"/>
</dbReference>
<comment type="similarity">
    <text evidence="1 8">Belongs to the thioredoxin family.</text>
</comment>
<organism evidence="12 13">
    <name type="scientific">Christensenella hongkongensis</name>
    <dbReference type="NCBI Taxonomy" id="270498"/>
    <lineage>
        <taxon>Bacteria</taxon>
        <taxon>Bacillati</taxon>
        <taxon>Bacillota</taxon>
        <taxon>Clostridia</taxon>
        <taxon>Christensenellales</taxon>
        <taxon>Christensenellaceae</taxon>
        <taxon>Christensenella</taxon>
    </lineage>
</organism>
<dbReference type="PANTHER" id="PTHR45663">
    <property type="entry name" value="GEO12009P1"/>
    <property type="match status" value="1"/>
</dbReference>
<dbReference type="InterPro" id="IPR005746">
    <property type="entry name" value="Thioredoxin"/>
</dbReference>
<evidence type="ECO:0000256" key="7">
    <source>
        <dbReference type="NCBIfam" id="TIGR01068"/>
    </source>
</evidence>
<feature type="site" description="Deprotonates C-terminal active site Cys" evidence="9">
    <location>
        <position position="25"/>
    </location>
</feature>
<feature type="domain" description="Thioredoxin" evidence="11">
    <location>
        <begin position="1"/>
        <end position="105"/>
    </location>
</feature>
<keyword evidence="3" id="KW-0813">Transport</keyword>
<evidence type="ECO:0000313" key="13">
    <source>
        <dbReference type="Proteomes" id="UP000034076"/>
    </source>
</evidence>
<feature type="active site" description="Nucleophile" evidence="9">
    <location>
        <position position="34"/>
    </location>
</feature>
<evidence type="ECO:0000256" key="8">
    <source>
        <dbReference type="PIRNR" id="PIRNR000077"/>
    </source>
</evidence>
<dbReference type="PANTHER" id="PTHR45663:SF11">
    <property type="entry name" value="GEO12009P1"/>
    <property type="match status" value="1"/>
</dbReference>
<dbReference type="Proteomes" id="UP000034076">
    <property type="component" value="Unassembled WGS sequence"/>
</dbReference>
<evidence type="ECO:0000256" key="2">
    <source>
        <dbReference type="ARBA" id="ARBA00020570"/>
    </source>
</evidence>
<feature type="disulfide bond" description="Redox-active" evidence="10">
    <location>
        <begin position="31"/>
        <end position="34"/>
    </location>
</feature>
<evidence type="ECO:0000256" key="10">
    <source>
        <dbReference type="PIRSR" id="PIRSR000077-4"/>
    </source>
</evidence>
<name>A0A0M2NKI6_9FIRM</name>